<comment type="caution">
    <text evidence="4">The sequence shown here is derived from an EMBL/GenBank/DDBJ whole genome shotgun (WGS) entry which is preliminary data.</text>
</comment>
<dbReference type="Proteomes" id="UP001165121">
    <property type="component" value="Unassembled WGS sequence"/>
</dbReference>
<evidence type="ECO:0000256" key="1">
    <source>
        <dbReference type="ARBA" id="ARBA00004123"/>
    </source>
</evidence>
<accession>A0A9W6YF59</accession>
<keyword evidence="2" id="KW-0539">Nucleus</keyword>
<dbReference type="PANTHER" id="PTHR12214">
    <property type="entry name" value="GC-RICH SEQUENCE DNA-BINDING FACTOR"/>
    <property type="match status" value="1"/>
</dbReference>
<evidence type="ECO:0000256" key="2">
    <source>
        <dbReference type="ARBA" id="ARBA00023242"/>
    </source>
</evidence>
<dbReference type="PANTHER" id="PTHR12214:SF0">
    <property type="entry name" value="LD29489P"/>
    <property type="match status" value="1"/>
</dbReference>
<dbReference type="GO" id="GO:0005634">
    <property type="term" value="C:nucleus"/>
    <property type="evidence" value="ECO:0007669"/>
    <property type="project" value="UniProtKB-SubCell"/>
</dbReference>
<protein>
    <submittedName>
        <fullName evidence="4">Unnamed protein product</fullName>
    </submittedName>
</protein>
<dbReference type="OrthoDB" id="429427at2759"/>
<dbReference type="EMBL" id="BSXT01006069">
    <property type="protein sequence ID" value="GMF61899.1"/>
    <property type="molecule type" value="Genomic_DNA"/>
</dbReference>
<name>A0A9W6YF59_9STRA</name>
<keyword evidence="5" id="KW-1185">Reference proteome</keyword>
<organism evidence="4 5">
    <name type="scientific">Phytophthora fragariaefolia</name>
    <dbReference type="NCBI Taxonomy" id="1490495"/>
    <lineage>
        <taxon>Eukaryota</taxon>
        <taxon>Sar</taxon>
        <taxon>Stramenopiles</taxon>
        <taxon>Oomycota</taxon>
        <taxon>Peronosporomycetes</taxon>
        <taxon>Peronosporales</taxon>
        <taxon>Peronosporaceae</taxon>
        <taxon>Phytophthora</taxon>
    </lineage>
</organism>
<proteinExistence type="predicted"/>
<dbReference type="AlphaFoldDB" id="A0A9W6YF59"/>
<reference evidence="4" key="1">
    <citation type="submission" date="2023-04" db="EMBL/GenBank/DDBJ databases">
        <title>Phytophthora fragariaefolia NBRC 109709.</title>
        <authorList>
            <person name="Ichikawa N."/>
            <person name="Sato H."/>
            <person name="Tonouchi N."/>
        </authorList>
    </citation>
    <scope>NUCLEOTIDE SEQUENCE</scope>
    <source>
        <strain evidence="4">NBRC 109709</strain>
    </source>
</reference>
<evidence type="ECO:0000313" key="5">
    <source>
        <dbReference type="Proteomes" id="UP001165121"/>
    </source>
</evidence>
<gene>
    <name evidence="4" type="ORF">Pfra01_002697000</name>
</gene>
<feature type="region of interest" description="Disordered" evidence="3">
    <location>
        <begin position="1"/>
        <end position="24"/>
    </location>
</feature>
<dbReference type="InterPro" id="IPR012890">
    <property type="entry name" value="GCFC2-like"/>
</dbReference>
<comment type="subcellular location">
    <subcellularLocation>
        <location evidence="1">Nucleus</location>
    </subcellularLocation>
</comment>
<dbReference type="GO" id="GO:0003677">
    <property type="term" value="F:DNA binding"/>
    <property type="evidence" value="ECO:0007669"/>
    <property type="project" value="InterPro"/>
</dbReference>
<feature type="compositionally biased region" description="Polar residues" evidence="3">
    <location>
        <begin position="1"/>
        <end position="12"/>
    </location>
</feature>
<evidence type="ECO:0000256" key="3">
    <source>
        <dbReference type="SAM" id="MobiDB-lite"/>
    </source>
</evidence>
<sequence>MLASLRSEQSALLPSKRAQEDVEMDVQAGNDAEVERKVAAAEEEEAEEFISLATGTGTRSRVTFGVDLDRSSLSKATEVVEEESAEEEEEQSRRWEEELMRRAGHRVPLAPESKNGRPRDGLPAYPTRRKVACVSLGSVLGKLEKSLESTAFEDERALRELARLEAETALIETTLKQQQEELLVSSEEFDYFQEVQDFVKGLSFCLREKVKVIDAKARKATEECARQVERIRHDELFGAWEDIQFYLSAGRLQQAQVVGIDQLDAHFKEYTAGELSSTGSQRSDRLQKYQLHFVESYVSPQYGPSGDEDLFDDAIDEINSLKRVYGRFQEWKAKFPEVYKSTYCELAQEKLLAPYVQAELIYWDPLGVADVKSKHENGWSLDVFTWFRVLHKHLQQSNNESGNANGPILYQIRDVLLEKVRVAVRSYFDPYSSLQARSLGLLLEEINRHGYIPHVGDAVQRLMNAVLDSFSIEAKRSVLITIGSNVTPDVSVFAHYLLERFIALQDNLLTLFVTLPKGDIAATAFRCLMQVLHRLLSYVRHCNEIHEMKLVPVATQVVRQLSSSSHLLEVLSDPGQERELKHITELFSPYLQSAGQ</sequence>
<evidence type="ECO:0000313" key="4">
    <source>
        <dbReference type="EMBL" id="GMF61899.1"/>
    </source>
</evidence>
<dbReference type="GO" id="GO:0000398">
    <property type="term" value="P:mRNA splicing, via spliceosome"/>
    <property type="evidence" value="ECO:0007669"/>
    <property type="project" value="InterPro"/>
</dbReference>